<protein>
    <recommendedName>
        <fullName evidence="7">Peptidase M16</fullName>
    </recommendedName>
</protein>
<evidence type="ECO:0000256" key="1">
    <source>
        <dbReference type="ARBA" id="ARBA00007261"/>
    </source>
</evidence>
<dbReference type="EMBL" id="PFEN01000040">
    <property type="protein sequence ID" value="PJE69426.1"/>
    <property type="molecule type" value="Genomic_DNA"/>
</dbReference>
<dbReference type="GO" id="GO:0004222">
    <property type="term" value="F:metalloendopeptidase activity"/>
    <property type="evidence" value="ECO:0007669"/>
    <property type="project" value="InterPro"/>
</dbReference>
<dbReference type="PANTHER" id="PTHR11851:SF49">
    <property type="entry name" value="MITOCHONDRIAL-PROCESSING PEPTIDASE SUBUNIT ALPHA"/>
    <property type="match status" value="1"/>
</dbReference>
<comment type="caution">
    <text evidence="5">The sequence shown here is derived from an EMBL/GenBank/DDBJ whole genome shotgun (WGS) entry which is preliminary data.</text>
</comment>
<evidence type="ECO:0000259" key="3">
    <source>
        <dbReference type="Pfam" id="PF00675"/>
    </source>
</evidence>
<dbReference type="Pfam" id="PF05193">
    <property type="entry name" value="Peptidase_M16_C"/>
    <property type="match status" value="1"/>
</dbReference>
<feature type="domain" description="Peptidase M16 N-terminal" evidence="3">
    <location>
        <begin position="17"/>
        <end position="138"/>
    </location>
</feature>
<sequence length="424" mass="48643">MDNNYKKTILKNGLRIITIPLKNTNAVTVLVLVKTGSKYETKEANGISHFLEHMFFKGTDKRPSTLKIAESLDRVGGIYNAFTSKEATGFWAKTEARHLDLALDWVADIFLNSKFPEQDLEKEKGVIIEEINMYLDTPVSYIGDLWEKLLYGDQPAGWLAIGEKENILRFNKEKILNYYKKQYSAQNTIICVAGNIDQNKTEEKIEKYFQRINQDKTQDKIKVTESQKEPEVLVYPKQTDQTHFCLGVRGYNLFHPQRYAQAILATILGGNMSSRLFISIRANRGLAYYINTSSDNNTDTGYLVTQAGVDHQNIEMAIELILKEYRSLKENLITQDELQKAKDYLKGILSLLLESSDAQASFYADQELLEQEILTPREKLEKIDEVSVNDIKKIAEDIFQPEKLNLAIIGPFQEKEKFKKLLKI</sequence>
<evidence type="ECO:0000313" key="6">
    <source>
        <dbReference type="Proteomes" id="UP000236946"/>
    </source>
</evidence>
<dbReference type="PANTHER" id="PTHR11851">
    <property type="entry name" value="METALLOPROTEASE"/>
    <property type="match status" value="1"/>
</dbReference>
<dbReference type="AlphaFoldDB" id="A0A2H9T111"/>
<reference evidence="6" key="1">
    <citation type="submission" date="2017-09" db="EMBL/GenBank/DDBJ databases">
        <title>Depth-based differentiation of microbial function through sediment-hosted aquifers and enrichment of novel symbionts in the deep terrestrial subsurface.</title>
        <authorList>
            <person name="Probst A.J."/>
            <person name="Ladd B."/>
            <person name="Jarett J.K."/>
            <person name="Geller-Mcgrath D.E."/>
            <person name="Sieber C.M.K."/>
            <person name="Emerson J.B."/>
            <person name="Anantharaman K."/>
            <person name="Thomas B.C."/>
            <person name="Malmstrom R."/>
            <person name="Stieglmeier M."/>
            <person name="Klingl A."/>
            <person name="Woyke T."/>
            <person name="Ryan C.M."/>
            <person name="Banfield J.F."/>
        </authorList>
    </citation>
    <scope>NUCLEOTIDE SEQUENCE [LARGE SCALE GENOMIC DNA]</scope>
</reference>
<accession>A0A2H9T111</accession>
<dbReference type="Pfam" id="PF00675">
    <property type="entry name" value="Peptidase_M16"/>
    <property type="match status" value="1"/>
</dbReference>
<dbReference type="SUPFAM" id="SSF63411">
    <property type="entry name" value="LuxS/MPP-like metallohydrolase"/>
    <property type="match status" value="2"/>
</dbReference>
<dbReference type="InterPro" id="IPR050361">
    <property type="entry name" value="MPP/UQCRC_Complex"/>
</dbReference>
<dbReference type="GO" id="GO:0046872">
    <property type="term" value="F:metal ion binding"/>
    <property type="evidence" value="ECO:0007669"/>
    <property type="project" value="InterPro"/>
</dbReference>
<evidence type="ECO:0000256" key="2">
    <source>
        <dbReference type="RuleBase" id="RU004447"/>
    </source>
</evidence>
<gene>
    <name evidence="5" type="ORF">COU98_02140</name>
</gene>
<proteinExistence type="inferred from homology"/>
<name>A0A2H9T111_9BACT</name>
<dbReference type="GO" id="GO:0006508">
    <property type="term" value="P:proteolysis"/>
    <property type="evidence" value="ECO:0007669"/>
    <property type="project" value="InterPro"/>
</dbReference>
<evidence type="ECO:0008006" key="7">
    <source>
        <dbReference type="Google" id="ProtNLM"/>
    </source>
</evidence>
<evidence type="ECO:0000259" key="4">
    <source>
        <dbReference type="Pfam" id="PF05193"/>
    </source>
</evidence>
<dbReference type="InterPro" id="IPR007863">
    <property type="entry name" value="Peptidase_M16_C"/>
</dbReference>
<comment type="similarity">
    <text evidence="1 2">Belongs to the peptidase M16 family.</text>
</comment>
<dbReference type="InterPro" id="IPR011249">
    <property type="entry name" value="Metalloenz_LuxS/M16"/>
</dbReference>
<dbReference type="InterPro" id="IPR011765">
    <property type="entry name" value="Pept_M16_N"/>
</dbReference>
<dbReference type="Gene3D" id="3.30.830.10">
    <property type="entry name" value="Metalloenzyme, LuxS/M16 peptidase-like"/>
    <property type="match status" value="2"/>
</dbReference>
<dbReference type="InterPro" id="IPR001431">
    <property type="entry name" value="Pept_M16_Zn_BS"/>
</dbReference>
<dbReference type="PROSITE" id="PS00143">
    <property type="entry name" value="INSULINASE"/>
    <property type="match status" value="1"/>
</dbReference>
<dbReference type="Proteomes" id="UP000236946">
    <property type="component" value="Unassembled WGS sequence"/>
</dbReference>
<evidence type="ECO:0000313" key="5">
    <source>
        <dbReference type="EMBL" id="PJE69426.1"/>
    </source>
</evidence>
<feature type="domain" description="Peptidase M16 C-terminal" evidence="4">
    <location>
        <begin position="170"/>
        <end position="344"/>
    </location>
</feature>
<organism evidence="5 6">
    <name type="scientific">Candidatus Staskawiczbacteria bacterium CG10_big_fil_rev_8_21_14_0_10_38_10</name>
    <dbReference type="NCBI Taxonomy" id="1974891"/>
    <lineage>
        <taxon>Bacteria</taxon>
        <taxon>Candidatus Staskawicziibacteriota</taxon>
    </lineage>
</organism>